<feature type="region of interest" description="Disordered" evidence="1">
    <location>
        <begin position="299"/>
        <end position="343"/>
    </location>
</feature>
<evidence type="ECO:0000313" key="2">
    <source>
        <dbReference type="EMBL" id="EGF98322.1"/>
    </source>
</evidence>
<feature type="region of interest" description="Disordered" evidence="1">
    <location>
        <begin position="57"/>
        <end position="83"/>
    </location>
</feature>
<accession>F4SAK4</accession>
<feature type="compositionally biased region" description="Polar residues" evidence="1">
    <location>
        <begin position="57"/>
        <end position="71"/>
    </location>
</feature>
<evidence type="ECO:0000256" key="1">
    <source>
        <dbReference type="SAM" id="MobiDB-lite"/>
    </source>
</evidence>
<dbReference type="RefSeq" id="XP_007418446.1">
    <property type="nucleotide sequence ID" value="XM_007418384.1"/>
</dbReference>
<feature type="compositionally biased region" description="Polar residues" evidence="1">
    <location>
        <begin position="299"/>
        <end position="319"/>
    </location>
</feature>
<dbReference type="VEuPathDB" id="FungiDB:MELLADRAFT_113643"/>
<dbReference type="OrthoDB" id="2500224at2759"/>
<protein>
    <submittedName>
        <fullName evidence="2">Uncharacterized protein</fullName>
    </submittedName>
</protein>
<gene>
    <name evidence="2" type="ORF">MELLADRAFT_113643</name>
</gene>
<dbReference type="InParanoid" id="F4SAK4"/>
<dbReference type="EMBL" id="GL883179">
    <property type="protein sequence ID" value="EGF98322.1"/>
    <property type="molecule type" value="Genomic_DNA"/>
</dbReference>
<name>F4SAK4_MELLP</name>
<proteinExistence type="predicted"/>
<sequence length="363" mass="42038">MKVRDSVILDSRDEFNNNIDLTDKDEVFKKAMSLTMKGDGFGASKYLKVYESLSRLGSNQRPSNKRATSANPVLEENRTGNERSDGGVFENGMWFFPGKTSNYQNRSYTPYFDKNIKELRYPIPLTIFDKDWQNKAMGYHVRKKTKSVEGELKSDSYTGLPYRDEWLLDYGEWSIHYNGYITALRNAKFVKFVEWSLAHKANVEKVLSLMGWMTALKYDIRVREEALINRVEVDGLVAPPDISEYNQVLAEECFGETRLRDESLFKKDPYVEGGERYGWDPATGKPPKKLDQFKQNKPYQKWNNEPQASGSNYNDQTTVGKKPFEKKKFVRGYQGNNFDENYKDKRAALMANKNSNSHQTPNK</sequence>
<reference evidence="3" key="1">
    <citation type="journal article" date="2011" name="Proc. Natl. Acad. Sci. U.S.A.">
        <title>Obligate biotrophy features unraveled by the genomic analysis of rust fungi.</title>
        <authorList>
            <person name="Duplessis S."/>
            <person name="Cuomo C.A."/>
            <person name="Lin Y.-C."/>
            <person name="Aerts A."/>
            <person name="Tisserant E."/>
            <person name="Veneault-Fourrey C."/>
            <person name="Joly D.L."/>
            <person name="Hacquard S."/>
            <person name="Amselem J."/>
            <person name="Cantarel B.L."/>
            <person name="Chiu R."/>
            <person name="Coutinho P.M."/>
            <person name="Feau N."/>
            <person name="Field M."/>
            <person name="Frey P."/>
            <person name="Gelhaye E."/>
            <person name="Goldberg J."/>
            <person name="Grabherr M.G."/>
            <person name="Kodira C.D."/>
            <person name="Kohler A."/>
            <person name="Kuees U."/>
            <person name="Lindquist E.A."/>
            <person name="Lucas S.M."/>
            <person name="Mago R."/>
            <person name="Mauceli E."/>
            <person name="Morin E."/>
            <person name="Murat C."/>
            <person name="Pangilinan J.L."/>
            <person name="Park R."/>
            <person name="Pearson M."/>
            <person name="Quesneville H."/>
            <person name="Rouhier N."/>
            <person name="Sakthikumar S."/>
            <person name="Salamov A.A."/>
            <person name="Schmutz J."/>
            <person name="Selles B."/>
            <person name="Shapiro H."/>
            <person name="Tanguay P."/>
            <person name="Tuskan G.A."/>
            <person name="Henrissat B."/>
            <person name="Van de Peer Y."/>
            <person name="Rouze P."/>
            <person name="Ellis J.G."/>
            <person name="Dodds P.N."/>
            <person name="Schein J.E."/>
            <person name="Zhong S."/>
            <person name="Hamelin R.C."/>
            <person name="Grigoriev I.V."/>
            <person name="Szabo L.J."/>
            <person name="Martin F."/>
        </authorList>
    </citation>
    <scope>NUCLEOTIDE SEQUENCE [LARGE SCALE GENOMIC DNA]</scope>
    <source>
        <strain evidence="3">98AG31 / pathotype 3-4-7</strain>
    </source>
</reference>
<dbReference type="GeneID" id="18925046"/>
<organism evidence="3">
    <name type="scientific">Melampsora larici-populina (strain 98AG31 / pathotype 3-4-7)</name>
    <name type="common">Poplar leaf rust fungus</name>
    <dbReference type="NCBI Taxonomy" id="747676"/>
    <lineage>
        <taxon>Eukaryota</taxon>
        <taxon>Fungi</taxon>
        <taxon>Dikarya</taxon>
        <taxon>Basidiomycota</taxon>
        <taxon>Pucciniomycotina</taxon>
        <taxon>Pucciniomycetes</taxon>
        <taxon>Pucciniales</taxon>
        <taxon>Melampsoraceae</taxon>
        <taxon>Melampsora</taxon>
    </lineage>
</organism>
<dbReference type="KEGG" id="mlr:MELLADRAFT_113643"/>
<keyword evidence="3" id="KW-1185">Reference proteome</keyword>
<dbReference type="AlphaFoldDB" id="F4SAK4"/>
<evidence type="ECO:0000313" key="3">
    <source>
        <dbReference type="Proteomes" id="UP000001072"/>
    </source>
</evidence>
<dbReference type="HOGENOM" id="CLU_763080_0_0_1"/>
<dbReference type="Proteomes" id="UP000001072">
    <property type="component" value="Unassembled WGS sequence"/>
</dbReference>